<evidence type="ECO:0000313" key="2">
    <source>
        <dbReference type="EMBL" id="KAB8067026.1"/>
    </source>
</evidence>
<dbReference type="EMBL" id="ML732689">
    <property type="protein sequence ID" value="KAB8067026.1"/>
    <property type="molecule type" value="Genomic_DNA"/>
</dbReference>
<sequence>MLSGMNLLTYRHPLPVSLLIPMIFGRIFLAKTTLQKTKLKGLPLSNAFSTPISTVCPDSSGQVQQCNSTRASDIFLHASALVFPKEVQWIEFRFVRFDRVSGETRGEDSY</sequence>
<feature type="transmembrane region" description="Helical" evidence="1">
    <location>
        <begin position="12"/>
        <end position="29"/>
    </location>
</feature>
<accession>A0A5N5WFN6</accession>
<protein>
    <submittedName>
        <fullName evidence="2">Uncharacterized protein</fullName>
    </submittedName>
</protein>
<keyword evidence="3" id="KW-1185">Reference proteome</keyword>
<organism evidence="2 3">
    <name type="scientific">Aspergillus leporis</name>
    <dbReference type="NCBI Taxonomy" id="41062"/>
    <lineage>
        <taxon>Eukaryota</taxon>
        <taxon>Fungi</taxon>
        <taxon>Dikarya</taxon>
        <taxon>Ascomycota</taxon>
        <taxon>Pezizomycotina</taxon>
        <taxon>Eurotiomycetes</taxon>
        <taxon>Eurotiomycetidae</taxon>
        <taxon>Eurotiales</taxon>
        <taxon>Aspergillaceae</taxon>
        <taxon>Aspergillus</taxon>
        <taxon>Aspergillus subgen. Circumdati</taxon>
    </lineage>
</organism>
<keyword evidence="1" id="KW-0812">Transmembrane</keyword>
<keyword evidence="1" id="KW-0472">Membrane</keyword>
<keyword evidence="1" id="KW-1133">Transmembrane helix</keyword>
<dbReference type="AlphaFoldDB" id="A0A5N5WFN6"/>
<proteinExistence type="predicted"/>
<dbReference type="OrthoDB" id="4349275at2759"/>
<evidence type="ECO:0000313" key="3">
    <source>
        <dbReference type="Proteomes" id="UP000326565"/>
    </source>
</evidence>
<gene>
    <name evidence="2" type="ORF">BDV29DRAFT_186919</name>
</gene>
<evidence type="ECO:0000256" key="1">
    <source>
        <dbReference type="SAM" id="Phobius"/>
    </source>
</evidence>
<name>A0A5N5WFN6_9EURO</name>
<dbReference type="Proteomes" id="UP000326565">
    <property type="component" value="Unassembled WGS sequence"/>
</dbReference>
<reference evidence="2 3" key="1">
    <citation type="submission" date="2019-04" db="EMBL/GenBank/DDBJ databases">
        <title>Friends and foes A comparative genomics study of 23 Aspergillus species from section Flavi.</title>
        <authorList>
            <consortium name="DOE Joint Genome Institute"/>
            <person name="Kjaerbolling I."/>
            <person name="Vesth T."/>
            <person name="Frisvad J.C."/>
            <person name="Nybo J.L."/>
            <person name="Theobald S."/>
            <person name="Kildgaard S."/>
            <person name="Isbrandt T."/>
            <person name="Kuo A."/>
            <person name="Sato A."/>
            <person name="Lyhne E.K."/>
            <person name="Kogle M.E."/>
            <person name="Wiebenga A."/>
            <person name="Kun R.S."/>
            <person name="Lubbers R.J."/>
            <person name="Makela M.R."/>
            <person name="Barry K."/>
            <person name="Chovatia M."/>
            <person name="Clum A."/>
            <person name="Daum C."/>
            <person name="Haridas S."/>
            <person name="He G."/>
            <person name="LaButti K."/>
            <person name="Lipzen A."/>
            <person name="Mondo S."/>
            <person name="Riley R."/>
            <person name="Salamov A."/>
            <person name="Simmons B.A."/>
            <person name="Magnuson J.K."/>
            <person name="Henrissat B."/>
            <person name="Mortensen U.H."/>
            <person name="Larsen T.O."/>
            <person name="Devries R.P."/>
            <person name="Grigoriev I.V."/>
            <person name="Machida M."/>
            <person name="Baker S.E."/>
            <person name="Andersen M.R."/>
        </authorList>
    </citation>
    <scope>NUCLEOTIDE SEQUENCE [LARGE SCALE GENOMIC DNA]</scope>
    <source>
        <strain evidence="2 3">CBS 151.66</strain>
    </source>
</reference>